<proteinExistence type="predicted"/>
<evidence type="ECO:0008006" key="5">
    <source>
        <dbReference type="Google" id="ProtNLM"/>
    </source>
</evidence>
<evidence type="ECO:0000313" key="3">
    <source>
        <dbReference type="EMBL" id="OPF88066.1"/>
    </source>
</evidence>
<protein>
    <recommendedName>
        <fullName evidence="5">Lipoprotein</fullName>
    </recommendedName>
</protein>
<keyword evidence="2" id="KW-0732">Signal</keyword>
<organism evidence="3 4">
    <name type="scientific">Vagococcus martis</name>
    <dbReference type="NCBI Taxonomy" id="1768210"/>
    <lineage>
        <taxon>Bacteria</taxon>
        <taxon>Bacillati</taxon>
        <taxon>Bacillota</taxon>
        <taxon>Bacilli</taxon>
        <taxon>Lactobacillales</taxon>
        <taxon>Enterococcaceae</taxon>
        <taxon>Vagococcus</taxon>
    </lineage>
</organism>
<feature type="compositionally biased region" description="Polar residues" evidence="1">
    <location>
        <begin position="44"/>
        <end position="60"/>
    </location>
</feature>
<dbReference type="AlphaFoldDB" id="A0A1V4DI88"/>
<dbReference type="PROSITE" id="PS51257">
    <property type="entry name" value="PROKAR_LIPOPROTEIN"/>
    <property type="match status" value="1"/>
</dbReference>
<feature type="region of interest" description="Disordered" evidence="1">
    <location>
        <begin position="24"/>
        <end position="68"/>
    </location>
</feature>
<keyword evidence="4" id="KW-1185">Reference proteome</keyword>
<name>A0A1V4DI88_9ENTE</name>
<feature type="chain" id="PRO_5012257351" description="Lipoprotein" evidence="2">
    <location>
        <begin position="25"/>
        <end position="249"/>
    </location>
</feature>
<dbReference type="EMBL" id="MVAB01000001">
    <property type="protein sequence ID" value="OPF88066.1"/>
    <property type="molecule type" value="Genomic_DNA"/>
</dbReference>
<sequence>MMKKWVALWSLSLVLVGCSQNSNNDETKISQTSSSIEASQSATNQSSTKETSEQRSTTSKENTEKGFGESTLSKEMFYQTGVLQNINQQFLNWASDRAKVGGMAVTSEFFDHGAAGRGDWFAITPDGLAMAQDLENPGYDFFPLHVVGGVTFYYSINGTLGATNEHQQSSFAAGFSEVADTTKPIVKYILCDNGMIYELKSDVSLSTGFNEASDEGTIPRSQINVKEFSYSEDTDAISELQRILSIVNK</sequence>
<reference evidence="3 4" key="1">
    <citation type="submission" date="2017-02" db="EMBL/GenBank/DDBJ databases">
        <title>Vagococcus cremeus sp. nov., isolated from the small intestine of a marten, Martes flavigula.</title>
        <authorList>
            <person name="Tak E.J."/>
            <person name="Bae J.-W."/>
        </authorList>
    </citation>
    <scope>NUCLEOTIDE SEQUENCE [LARGE SCALE GENOMIC DNA]</scope>
    <source>
        <strain evidence="3 4">D7T301</strain>
    </source>
</reference>
<dbReference type="RefSeq" id="WP_143592756.1">
    <property type="nucleotide sequence ID" value="NZ_MVAB01000001.1"/>
</dbReference>
<evidence type="ECO:0000313" key="4">
    <source>
        <dbReference type="Proteomes" id="UP000189970"/>
    </source>
</evidence>
<evidence type="ECO:0000256" key="2">
    <source>
        <dbReference type="SAM" id="SignalP"/>
    </source>
</evidence>
<dbReference type="Proteomes" id="UP000189970">
    <property type="component" value="Unassembled WGS sequence"/>
</dbReference>
<feature type="compositionally biased region" description="Low complexity" evidence="1">
    <location>
        <begin position="29"/>
        <end position="43"/>
    </location>
</feature>
<feature type="signal peptide" evidence="2">
    <location>
        <begin position="1"/>
        <end position="24"/>
    </location>
</feature>
<comment type="caution">
    <text evidence="3">The sequence shown here is derived from an EMBL/GenBank/DDBJ whole genome shotgun (WGS) entry which is preliminary data.</text>
</comment>
<accession>A0A1V4DI88</accession>
<gene>
    <name evidence="3" type="ORF">BW731_07730</name>
</gene>
<evidence type="ECO:0000256" key="1">
    <source>
        <dbReference type="SAM" id="MobiDB-lite"/>
    </source>
</evidence>